<feature type="transmembrane region" description="Helical" evidence="9">
    <location>
        <begin position="199"/>
        <end position="221"/>
    </location>
</feature>
<evidence type="ECO:0000256" key="4">
    <source>
        <dbReference type="ARBA" id="ARBA00022597"/>
    </source>
</evidence>
<feature type="transmembrane region" description="Helical" evidence="9">
    <location>
        <begin position="60"/>
        <end position="79"/>
    </location>
</feature>
<evidence type="ECO:0000256" key="3">
    <source>
        <dbReference type="ARBA" id="ARBA00022448"/>
    </source>
</evidence>
<evidence type="ECO:0000313" key="11">
    <source>
        <dbReference type="Proteomes" id="UP001608902"/>
    </source>
</evidence>
<keyword evidence="7 9" id="KW-1133">Transmembrane helix</keyword>
<dbReference type="InterPro" id="IPR004316">
    <property type="entry name" value="SWEET_rpt"/>
</dbReference>
<evidence type="ECO:0000256" key="5">
    <source>
        <dbReference type="ARBA" id="ARBA00022692"/>
    </source>
</evidence>
<keyword evidence="6" id="KW-0677">Repeat</keyword>
<evidence type="ECO:0000256" key="9">
    <source>
        <dbReference type="RuleBase" id="RU910715"/>
    </source>
</evidence>
<evidence type="ECO:0000256" key="8">
    <source>
        <dbReference type="ARBA" id="ARBA00023136"/>
    </source>
</evidence>
<feature type="transmembrane region" description="Helical" evidence="9">
    <location>
        <begin position="169"/>
        <end position="193"/>
    </location>
</feature>
<accession>A0ABD6EKV2</accession>
<dbReference type="GO" id="GO:0012505">
    <property type="term" value="C:endomembrane system"/>
    <property type="evidence" value="ECO:0007669"/>
    <property type="project" value="UniProtKB-SubCell"/>
</dbReference>
<comment type="similarity">
    <text evidence="2 9">Belongs to the SWEET sugar transporter family.</text>
</comment>
<keyword evidence="11" id="KW-1185">Reference proteome</keyword>
<evidence type="ECO:0000313" key="10">
    <source>
        <dbReference type="EMBL" id="MFH4977959.1"/>
    </source>
</evidence>
<dbReference type="PANTHER" id="PTHR10791:SF233">
    <property type="entry name" value="SUGAR TRANSPORTER SWEET"/>
    <property type="match status" value="1"/>
</dbReference>
<protein>
    <recommendedName>
        <fullName evidence="9">Sugar transporter SWEET</fullName>
    </recommendedName>
</protein>
<dbReference type="Proteomes" id="UP001608902">
    <property type="component" value="Unassembled WGS sequence"/>
</dbReference>
<evidence type="ECO:0000256" key="7">
    <source>
        <dbReference type="ARBA" id="ARBA00022989"/>
    </source>
</evidence>
<keyword evidence="4 9" id="KW-0762">Sugar transport</keyword>
<feature type="transmembrane region" description="Helical" evidence="9">
    <location>
        <begin position="112"/>
        <end position="129"/>
    </location>
</feature>
<dbReference type="AlphaFoldDB" id="A0ABD6EKV2"/>
<evidence type="ECO:0000256" key="2">
    <source>
        <dbReference type="ARBA" id="ARBA00007809"/>
    </source>
</evidence>
<dbReference type="PANTHER" id="PTHR10791">
    <property type="entry name" value="RAG1-ACTIVATING PROTEIN 1"/>
    <property type="match status" value="1"/>
</dbReference>
<comment type="caution">
    <text evidence="10">The sequence shown here is derived from an EMBL/GenBank/DDBJ whole genome shotgun (WGS) entry which is preliminary data.</text>
</comment>
<feature type="transmembrane region" description="Helical" evidence="9">
    <location>
        <begin position="141"/>
        <end position="162"/>
    </location>
</feature>
<comment type="subcellular location">
    <subcellularLocation>
        <location evidence="9">Cell membrane</location>
        <topology evidence="9">Multi-pass membrane protein</topology>
    </subcellularLocation>
    <subcellularLocation>
        <location evidence="1">Endomembrane system</location>
        <topology evidence="1">Multi-pass membrane protein</topology>
    </subcellularLocation>
</comment>
<proteinExistence type="inferred from homology"/>
<evidence type="ECO:0000256" key="1">
    <source>
        <dbReference type="ARBA" id="ARBA00004127"/>
    </source>
</evidence>
<organism evidence="10 11">
    <name type="scientific">Gnathostoma spinigerum</name>
    <dbReference type="NCBI Taxonomy" id="75299"/>
    <lineage>
        <taxon>Eukaryota</taxon>
        <taxon>Metazoa</taxon>
        <taxon>Ecdysozoa</taxon>
        <taxon>Nematoda</taxon>
        <taxon>Chromadorea</taxon>
        <taxon>Rhabditida</taxon>
        <taxon>Spirurina</taxon>
        <taxon>Gnathostomatomorpha</taxon>
        <taxon>Gnathostomatoidea</taxon>
        <taxon>Gnathostomatidae</taxon>
        <taxon>Gnathostoma</taxon>
    </lineage>
</organism>
<sequence>MDSILLFDLIKYAYSSYAENLVWNMFLTSTAIHAIILVTSPLQAVIKWCRRKSSDSDTSIPYLFGFVVSGLWLRYALFIGDTKLALLQTYATFMQTFYLLIMAFFRSKKKTILNEVGMVVSVFLLLIHYSNGLPHANGTKLMGRCASGIQILGSLVCPYFIFRVMTTKVIDFIPFALVLFTCVMEIHAIIYSIAIDDYYMLLSNTVFCCMDSCLLSMFFIYPTESNEKKSGFSVTP</sequence>
<feature type="transmembrane region" description="Helical" evidence="9">
    <location>
        <begin position="85"/>
        <end position="105"/>
    </location>
</feature>
<reference evidence="10 11" key="1">
    <citation type="submission" date="2024-08" db="EMBL/GenBank/DDBJ databases">
        <title>Gnathostoma spinigerum genome.</title>
        <authorList>
            <person name="Gonzalez-Bertolin B."/>
            <person name="Monzon S."/>
            <person name="Zaballos A."/>
            <person name="Jimenez P."/>
            <person name="Dekumyoy P."/>
            <person name="Varona S."/>
            <person name="Cuesta I."/>
            <person name="Sumanam S."/>
            <person name="Adisakwattana P."/>
            <person name="Gasser R.B."/>
            <person name="Hernandez-Gonzalez A."/>
            <person name="Young N.D."/>
            <person name="Perteguer M.J."/>
        </authorList>
    </citation>
    <scope>NUCLEOTIDE SEQUENCE [LARGE SCALE GENOMIC DNA]</scope>
    <source>
        <strain evidence="10">AL3</strain>
        <tissue evidence="10">Liver</tissue>
    </source>
</reference>
<keyword evidence="5 9" id="KW-0812">Transmembrane</keyword>
<dbReference type="Gene3D" id="1.20.1280.290">
    <property type="match status" value="2"/>
</dbReference>
<dbReference type="GO" id="GO:0005886">
    <property type="term" value="C:plasma membrane"/>
    <property type="evidence" value="ECO:0007669"/>
    <property type="project" value="UniProtKB-SubCell"/>
</dbReference>
<dbReference type="Pfam" id="PF03083">
    <property type="entry name" value="MtN3_slv"/>
    <property type="match status" value="2"/>
</dbReference>
<name>A0ABD6EKV2_9BILA</name>
<dbReference type="EMBL" id="JBGFUD010002753">
    <property type="protein sequence ID" value="MFH4977959.1"/>
    <property type="molecule type" value="Genomic_DNA"/>
</dbReference>
<evidence type="ECO:0000256" key="6">
    <source>
        <dbReference type="ARBA" id="ARBA00022737"/>
    </source>
</evidence>
<comment type="function">
    <text evidence="9">Mediates sugar transport across membranes.</text>
</comment>
<keyword evidence="8 9" id="KW-0472">Membrane</keyword>
<dbReference type="InterPro" id="IPR047664">
    <property type="entry name" value="SWEET"/>
</dbReference>
<feature type="transmembrane region" description="Helical" evidence="9">
    <location>
        <begin position="20"/>
        <end position="39"/>
    </location>
</feature>
<keyword evidence="3 9" id="KW-0813">Transport</keyword>
<gene>
    <name evidence="10" type="ORF">AB6A40_004668</name>
</gene>